<organism evidence="1 2">
    <name type="scientific">Entomobacter blattae</name>
    <dbReference type="NCBI Taxonomy" id="2762277"/>
    <lineage>
        <taxon>Bacteria</taxon>
        <taxon>Pseudomonadati</taxon>
        <taxon>Pseudomonadota</taxon>
        <taxon>Alphaproteobacteria</taxon>
        <taxon>Acetobacterales</taxon>
        <taxon>Acetobacteraceae</taxon>
        <taxon>Entomobacter</taxon>
    </lineage>
</organism>
<protein>
    <recommendedName>
        <fullName evidence="3">CopC domain-containing protein</fullName>
    </recommendedName>
</protein>
<accession>A0A7H1NPK6</accession>
<name>A0A7H1NPK6_9PROT</name>
<dbReference type="Proteomes" id="UP000516349">
    <property type="component" value="Chromosome"/>
</dbReference>
<dbReference type="EMBL" id="CP060244">
    <property type="protein sequence ID" value="QNT77716.1"/>
    <property type="molecule type" value="Genomic_DNA"/>
</dbReference>
<gene>
    <name evidence="1" type="ORF">JGUZn3_04670</name>
</gene>
<dbReference type="KEGG" id="ebla:JGUZn3_04670"/>
<proteinExistence type="predicted"/>
<dbReference type="AlphaFoldDB" id="A0A7H1NPK6"/>
<dbReference type="RefSeq" id="WP_203414144.1">
    <property type="nucleotide sequence ID" value="NZ_CP060244.1"/>
</dbReference>
<evidence type="ECO:0008006" key="3">
    <source>
        <dbReference type="Google" id="ProtNLM"/>
    </source>
</evidence>
<evidence type="ECO:0000313" key="1">
    <source>
        <dbReference type="EMBL" id="QNT77716.1"/>
    </source>
</evidence>
<evidence type="ECO:0000313" key="2">
    <source>
        <dbReference type="Proteomes" id="UP000516349"/>
    </source>
</evidence>
<keyword evidence="2" id="KW-1185">Reference proteome</keyword>
<sequence length="128" mass="14534">MRSYILPGYNKITGILVFLVGIGLGVFPPYSARAIELVKVVPTSQVPLSLHHPILTFYFNEKFNPFKSRVELIEAKGPPQLLTMVPSDDYKALRTKLQLPVGHYSLRWHVQTWEEEKANGVYSLIIVP</sequence>
<reference evidence="1 2" key="1">
    <citation type="submission" date="2020-08" db="EMBL/GenBank/DDBJ databases">
        <title>Complete genome sequence of Entomobacter blattae G55GP.</title>
        <authorList>
            <person name="Poehlein A."/>
            <person name="Guzman J."/>
            <person name="Daniel R."/>
            <person name="Vilcinskas A."/>
        </authorList>
    </citation>
    <scope>NUCLEOTIDE SEQUENCE [LARGE SCALE GENOMIC DNA]</scope>
    <source>
        <strain evidence="1 2">G55GP</strain>
    </source>
</reference>